<dbReference type="EMBL" id="BPQO01000008">
    <property type="protein sequence ID" value="GJD88774.1"/>
    <property type="molecule type" value="Genomic_DNA"/>
</dbReference>
<reference evidence="3" key="1">
    <citation type="journal article" date="2016" name="Front. Microbiol.">
        <title>Genome Sequence of the Piezophilic, Mesophilic Sulfate-Reducing Bacterium Desulfovibrio indicus J2T.</title>
        <authorList>
            <person name="Cao J."/>
            <person name="Maignien L."/>
            <person name="Shao Z."/>
            <person name="Alain K."/>
            <person name="Jebbar M."/>
        </authorList>
    </citation>
    <scope>NUCLEOTIDE SEQUENCE</scope>
    <source>
        <strain evidence="3">DSM 16372</strain>
    </source>
</reference>
<dbReference type="InterPro" id="IPR001789">
    <property type="entry name" value="Sig_transdc_resp-reg_receiver"/>
</dbReference>
<dbReference type="SUPFAM" id="SSF52172">
    <property type="entry name" value="CheY-like"/>
    <property type="match status" value="1"/>
</dbReference>
<keyword evidence="4" id="KW-1185">Reference proteome</keyword>
<comment type="caution">
    <text evidence="3">The sequence shown here is derived from an EMBL/GenBank/DDBJ whole genome shotgun (WGS) entry which is preliminary data.</text>
</comment>
<dbReference type="GO" id="GO:0000160">
    <property type="term" value="P:phosphorelay signal transduction system"/>
    <property type="evidence" value="ECO:0007669"/>
    <property type="project" value="InterPro"/>
</dbReference>
<dbReference type="AlphaFoldDB" id="A0AAV4ZJW3"/>
<evidence type="ECO:0000313" key="3">
    <source>
        <dbReference type="EMBL" id="GJD88774.1"/>
    </source>
</evidence>
<protein>
    <recommendedName>
        <fullName evidence="2">Response regulatory domain-containing protein</fullName>
    </recommendedName>
</protein>
<reference evidence="3" key="2">
    <citation type="submission" date="2021-08" db="EMBL/GenBank/DDBJ databases">
        <authorList>
            <person name="Tani A."/>
            <person name="Ola A."/>
            <person name="Ogura Y."/>
            <person name="Katsura K."/>
            <person name="Hayashi T."/>
        </authorList>
    </citation>
    <scope>NUCLEOTIDE SEQUENCE</scope>
    <source>
        <strain evidence="3">DSM 16372</strain>
    </source>
</reference>
<organism evidence="3 4">
    <name type="scientific">Methylobacterium hispanicum</name>
    <dbReference type="NCBI Taxonomy" id="270350"/>
    <lineage>
        <taxon>Bacteria</taxon>
        <taxon>Pseudomonadati</taxon>
        <taxon>Pseudomonadota</taxon>
        <taxon>Alphaproteobacteria</taxon>
        <taxon>Hyphomicrobiales</taxon>
        <taxon>Methylobacteriaceae</taxon>
        <taxon>Methylobacterium</taxon>
    </lineage>
</organism>
<gene>
    <name evidence="3" type="ORF">BHAOGJBA_2295</name>
</gene>
<dbReference type="PROSITE" id="PS50110">
    <property type="entry name" value="RESPONSE_REGULATORY"/>
    <property type="match status" value="1"/>
</dbReference>
<feature type="domain" description="Response regulatory" evidence="2">
    <location>
        <begin position="24"/>
        <end position="139"/>
    </location>
</feature>
<proteinExistence type="predicted"/>
<keyword evidence="1" id="KW-0597">Phosphoprotein</keyword>
<accession>A0AAV4ZJW3</accession>
<evidence type="ECO:0000313" key="4">
    <source>
        <dbReference type="Proteomes" id="UP001055247"/>
    </source>
</evidence>
<name>A0AAV4ZJW3_9HYPH</name>
<evidence type="ECO:0000256" key="1">
    <source>
        <dbReference type="PROSITE-ProRule" id="PRU00169"/>
    </source>
</evidence>
<dbReference type="InterPro" id="IPR011006">
    <property type="entry name" value="CheY-like_superfamily"/>
</dbReference>
<sequence>MPRVALGSAADSPVVPPRGCYRVQVLVAGRQKRWRDAVSAQIRRTGYQVTACDNGVDAMAVLALGLPLDVMVVDASLEGRLCCSQLAQEARALRPSLRVVLACDMTEAERAAVDRMPDALIVAKDHRAGAVASIVREALAAPGI</sequence>
<dbReference type="Proteomes" id="UP001055247">
    <property type="component" value="Unassembled WGS sequence"/>
</dbReference>
<dbReference type="Gene3D" id="3.40.50.2300">
    <property type="match status" value="1"/>
</dbReference>
<evidence type="ECO:0000259" key="2">
    <source>
        <dbReference type="PROSITE" id="PS50110"/>
    </source>
</evidence>
<feature type="modified residue" description="4-aspartylphosphate" evidence="1">
    <location>
        <position position="74"/>
    </location>
</feature>